<dbReference type="RefSeq" id="WP_015064137.1">
    <property type="nucleotide sequence ID" value="NC_019382.1"/>
</dbReference>
<feature type="transmembrane region" description="Helical" evidence="1">
    <location>
        <begin position="79"/>
        <end position="100"/>
    </location>
</feature>
<feature type="domain" description="EamA" evidence="2">
    <location>
        <begin position="157"/>
        <end position="288"/>
    </location>
</feature>
<evidence type="ECO:0000313" key="4">
    <source>
        <dbReference type="Proteomes" id="UP000007564"/>
    </source>
</evidence>
<keyword evidence="1" id="KW-0472">Membrane</keyword>
<accession>A0A0C6P5M7</accession>
<dbReference type="AlphaFoldDB" id="A0A0C6P5M7"/>
<feature type="domain" description="EamA" evidence="2">
    <location>
        <begin position="15"/>
        <end position="147"/>
    </location>
</feature>
<dbReference type="PANTHER" id="PTHR22911">
    <property type="entry name" value="ACYL-MALONYL CONDENSING ENZYME-RELATED"/>
    <property type="match status" value="1"/>
</dbReference>
<evidence type="ECO:0000256" key="1">
    <source>
        <dbReference type="SAM" id="Phobius"/>
    </source>
</evidence>
<feature type="transmembrane region" description="Helical" evidence="1">
    <location>
        <begin position="131"/>
        <end position="147"/>
    </location>
</feature>
<dbReference type="InterPro" id="IPR000620">
    <property type="entry name" value="EamA_dom"/>
</dbReference>
<feature type="transmembrane region" description="Helical" evidence="1">
    <location>
        <begin position="186"/>
        <end position="206"/>
    </location>
</feature>
<dbReference type="PANTHER" id="PTHR22911:SF103">
    <property type="entry name" value="BLR2811 PROTEIN"/>
    <property type="match status" value="1"/>
</dbReference>
<dbReference type="SUPFAM" id="SSF103481">
    <property type="entry name" value="Multidrug resistance efflux transporter EmrE"/>
    <property type="match status" value="2"/>
</dbReference>
<dbReference type="Pfam" id="PF00892">
    <property type="entry name" value="EamA"/>
    <property type="match status" value="2"/>
</dbReference>
<keyword evidence="1" id="KW-0812">Transmembrane</keyword>
<reference evidence="3 4" key="1">
    <citation type="journal article" date="2012" name="BMC Genomics">
        <title>Comparative genomics of the classical Bordetella subspecies: the evolution and exchange of virulence-associated diversity amongst closely related pathogens.</title>
        <authorList>
            <person name="Park J."/>
            <person name="Zhang Y."/>
            <person name="Buboltz A.M."/>
            <person name="Zhang X."/>
            <person name="Schuster S.C."/>
            <person name="Ahuja U."/>
            <person name="Liu M."/>
            <person name="Miller J.F."/>
            <person name="Sebaihia M."/>
            <person name="Bentley S.D."/>
            <person name="Parkhill J."/>
            <person name="Harvill E.T."/>
        </authorList>
    </citation>
    <scope>NUCLEOTIDE SEQUENCE [LARGE SCALE GENOMIC DNA]</scope>
    <source>
        <strain evidence="3 4">253</strain>
    </source>
</reference>
<dbReference type="HOGENOM" id="CLU_032828_2_2_4"/>
<feature type="transmembrane region" description="Helical" evidence="1">
    <location>
        <begin position="271"/>
        <end position="289"/>
    </location>
</feature>
<feature type="transmembrane region" description="Helical" evidence="1">
    <location>
        <begin position="48"/>
        <end position="67"/>
    </location>
</feature>
<feature type="transmembrane region" description="Helical" evidence="1">
    <location>
        <begin position="106"/>
        <end position="124"/>
    </location>
</feature>
<evidence type="ECO:0000259" key="2">
    <source>
        <dbReference type="Pfam" id="PF00892"/>
    </source>
</evidence>
<name>A0A0C6P5M7_BORBO</name>
<evidence type="ECO:0000313" key="3">
    <source>
        <dbReference type="EMBL" id="CCJ53556.1"/>
    </source>
</evidence>
<dbReference type="KEGG" id="bbh:BN112_1639"/>
<feature type="transmembrane region" description="Helical" evidence="1">
    <location>
        <begin position="218"/>
        <end position="238"/>
    </location>
</feature>
<dbReference type="OrthoDB" id="8584557at2"/>
<dbReference type="Proteomes" id="UP000007564">
    <property type="component" value="Chromosome"/>
</dbReference>
<feature type="transmembrane region" description="Helical" evidence="1">
    <location>
        <begin position="153"/>
        <end position="174"/>
    </location>
</feature>
<keyword evidence="1" id="KW-1133">Transmembrane helix</keyword>
<proteinExistence type="predicted"/>
<protein>
    <submittedName>
        <fullName evidence="3">Putative membrane protein</fullName>
    </submittedName>
</protein>
<sequence>MTHAPASAAVRQRRLGIALFFGALVAFATFDAACKYMLQFYPAPFLNVMRYTAVATIAAFLLLRHGLPRLSATPRRGLLVLRGLMLGTVGTCFMTALIWMPLSEATAIYFTSPLIMVALSPWLLGESVGRAQWLAVAVGFGGMMLIVRPGADLPALGTALMAVAAVSYAIFQLITRKLAGQVPGHVQYAYTAFICLLMTALPAPFFLPQPWPGLADSLVIVALGLCNGLAQILLIGAFQRVEASTLAPLNYCQLLLAVAFSTFWFGMPPDAPATAGMALIVAAGIFLVTRRAPGTPHQPVRDKESTA</sequence>
<dbReference type="GO" id="GO:0016020">
    <property type="term" value="C:membrane"/>
    <property type="evidence" value="ECO:0007669"/>
    <property type="project" value="InterPro"/>
</dbReference>
<gene>
    <name evidence="3" type="ORF">BN112_1639</name>
</gene>
<dbReference type="EMBL" id="HE965806">
    <property type="protein sequence ID" value="CCJ53556.1"/>
    <property type="molecule type" value="Genomic_DNA"/>
</dbReference>
<organism evidence="3 4">
    <name type="scientific">Bordetella bronchiseptica 253</name>
    <dbReference type="NCBI Taxonomy" id="568707"/>
    <lineage>
        <taxon>Bacteria</taxon>
        <taxon>Pseudomonadati</taxon>
        <taxon>Pseudomonadota</taxon>
        <taxon>Betaproteobacteria</taxon>
        <taxon>Burkholderiales</taxon>
        <taxon>Alcaligenaceae</taxon>
        <taxon>Bordetella</taxon>
    </lineage>
</organism>
<feature type="transmembrane region" description="Helical" evidence="1">
    <location>
        <begin position="245"/>
        <end position="265"/>
    </location>
</feature>
<dbReference type="InterPro" id="IPR037185">
    <property type="entry name" value="EmrE-like"/>
</dbReference>